<evidence type="ECO:0000259" key="5">
    <source>
        <dbReference type="PROSITE" id="PS50011"/>
    </source>
</evidence>
<keyword evidence="2" id="KW-0547">Nucleotide-binding</keyword>
<keyword evidence="1" id="KW-0808">Transferase</keyword>
<dbReference type="OrthoDB" id="5337378at2759"/>
<dbReference type="PROSITE" id="PS00108">
    <property type="entry name" value="PROTEIN_KINASE_ST"/>
    <property type="match status" value="1"/>
</dbReference>
<dbReference type="OMA" id="GMTQDFA"/>
<evidence type="ECO:0000256" key="1">
    <source>
        <dbReference type="ARBA" id="ARBA00022679"/>
    </source>
</evidence>
<dbReference type="GO" id="GO:0000045">
    <property type="term" value="P:autophagosome assembly"/>
    <property type="evidence" value="ECO:0007669"/>
    <property type="project" value="TreeGrafter"/>
</dbReference>
<dbReference type="InterPro" id="IPR008271">
    <property type="entry name" value="Ser/Thr_kinase_AS"/>
</dbReference>
<feature type="domain" description="Protein kinase" evidence="5">
    <location>
        <begin position="154"/>
        <end position="414"/>
    </location>
</feature>
<evidence type="ECO:0000313" key="6">
    <source>
        <dbReference type="EMBL" id="CAD8197329.1"/>
    </source>
</evidence>
<organism evidence="6 7">
    <name type="scientific">Paramecium octaurelia</name>
    <dbReference type="NCBI Taxonomy" id="43137"/>
    <lineage>
        <taxon>Eukaryota</taxon>
        <taxon>Sar</taxon>
        <taxon>Alveolata</taxon>
        <taxon>Ciliophora</taxon>
        <taxon>Intramacronucleata</taxon>
        <taxon>Oligohymenophorea</taxon>
        <taxon>Peniculida</taxon>
        <taxon>Parameciidae</taxon>
        <taxon>Paramecium</taxon>
    </lineage>
</organism>
<name>A0A8S1X8K9_PAROT</name>
<reference evidence="6" key="1">
    <citation type="submission" date="2021-01" db="EMBL/GenBank/DDBJ databases">
        <authorList>
            <consortium name="Genoscope - CEA"/>
            <person name="William W."/>
        </authorList>
    </citation>
    <scope>NUCLEOTIDE SEQUENCE</scope>
</reference>
<protein>
    <recommendedName>
        <fullName evidence="5">Protein kinase domain-containing protein</fullName>
    </recommendedName>
</protein>
<dbReference type="SMART" id="SM00220">
    <property type="entry name" value="S_TKc"/>
    <property type="match status" value="1"/>
</dbReference>
<dbReference type="Pfam" id="PF00069">
    <property type="entry name" value="Pkinase"/>
    <property type="match status" value="1"/>
</dbReference>
<dbReference type="InterPro" id="IPR045269">
    <property type="entry name" value="Atg1-like"/>
</dbReference>
<gene>
    <name evidence="6" type="ORF">POCTA_138.1.T1140056</name>
</gene>
<dbReference type="GO" id="GO:0005524">
    <property type="term" value="F:ATP binding"/>
    <property type="evidence" value="ECO:0007669"/>
    <property type="project" value="UniProtKB-KW"/>
</dbReference>
<dbReference type="InterPro" id="IPR000719">
    <property type="entry name" value="Prot_kinase_dom"/>
</dbReference>
<dbReference type="GO" id="GO:0010506">
    <property type="term" value="P:regulation of autophagy"/>
    <property type="evidence" value="ECO:0007669"/>
    <property type="project" value="InterPro"/>
</dbReference>
<dbReference type="GO" id="GO:0005776">
    <property type="term" value="C:autophagosome"/>
    <property type="evidence" value="ECO:0007669"/>
    <property type="project" value="TreeGrafter"/>
</dbReference>
<evidence type="ECO:0000256" key="3">
    <source>
        <dbReference type="ARBA" id="ARBA00022777"/>
    </source>
</evidence>
<evidence type="ECO:0000313" key="7">
    <source>
        <dbReference type="Proteomes" id="UP000683925"/>
    </source>
</evidence>
<evidence type="ECO:0000256" key="4">
    <source>
        <dbReference type="ARBA" id="ARBA00022840"/>
    </source>
</evidence>
<dbReference type="GO" id="GO:0000407">
    <property type="term" value="C:phagophore assembly site"/>
    <property type="evidence" value="ECO:0007669"/>
    <property type="project" value="TreeGrafter"/>
</dbReference>
<dbReference type="EMBL" id="CAJJDP010000114">
    <property type="protein sequence ID" value="CAD8197329.1"/>
    <property type="molecule type" value="Genomic_DNA"/>
</dbReference>
<comment type="caution">
    <text evidence="6">The sequence shown here is derived from an EMBL/GenBank/DDBJ whole genome shotgun (WGS) entry which is preliminary data.</text>
</comment>
<accession>A0A8S1X8K9</accession>
<dbReference type="PROSITE" id="PS50011">
    <property type="entry name" value="PROTEIN_KINASE_DOM"/>
    <property type="match status" value="1"/>
</dbReference>
<dbReference type="CDD" id="cd14014">
    <property type="entry name" value="STKc_PknB_like"/>
    <property type="match status" value="1"/>
</dbReference>
<dbReference type="AlphaFoldDB" id="A0A8S1X8K9"/>
<keyword evidence="3" id="KW-0418">Kinase</keyword>
<sequence>MRTLLCIKHYEVASIKELMSHIKMGTPIVVRKWPKKGLVKPDVIFFWQRCTWGILLQLELFKGFRPYHRYWDQSLSGFYCSQLGQIGPKTLVILINGEIIFKFQKNLLHKDMVFNRISHFIKQKIPNIHFYQQINYTQAIMPEDNVISFRSYVINTNNEIGRGQFGVVYKCQDLDNPQLNLCAKIVNQGLDNDKTKREIDLMKIIMKKARGNKNIVGVEYVDFNDERIILILEKCQCDLQSIINMRKAREGNNFLPKEALNILKQILNGYKFLHDNNIIHRDLKPANILVLDGVYKIADLGLARVIGQNVDMTRVGTPKYIAPQLLLNQTFTNSADIFSLGIITYELIFGGLPYVAHNMIQVRQALRNLENVPVVVNQNHPGMTQDFATLIESMLKFKEEDRISWQQLFSHPLISEENVLVNQARDFQVFINQGDYKLIQGQQKPTESPAKEYQQVPPKTLNQIPIFKALGSSPQLACQPIYPNHTIPPKIQQGTFANPKKFQTVTSPQPNSNPTFLKLTLNTGNSPVANIGQPFLFQQVQAQSDKLYQVGVVVDQALNSLEKFVNLQTQLKQEWFGLRFYLHCYSQCFFEHAKVQKTQSENNNNPQQQMFYTLAKVEQALEKQKKYHQVISQELERHQLHLIYPPMPIVPDFNSYLQKLKFILQTKGLFQYSPDKNYFLEYLQFLYFFERLKEQQEPFEEIYSNISETFKNQRVESFLIDYLNKRYTL</sequence>
<evidence type="ECO:0000256" key="2">
    <source>
        <dbReference type="ARBA" id="ARBA00022741"/>
    </source>
</evidence>
<dbReference type="PANTHER" id="PTHR24348">
    <property type="entry name" value="SERINE/THREONINE-PROTEIN KINASE UNC-51-RELATED"/>
    <property type="match status" value="1"/>
</dbReference>
<dbReference type="GO" id="GO:0005829">
    <property type="term" value="C:cytosol"/>
    <property type="evidence" value="ECO:0007669"/>
    <property type="project" value="TreeGrafter"/>
</dbReference>
<keyword evidence="4" id="KW-0067">ATP-binding</keyword>
<dbReference type="GO" id="GO:0004674">
    <property type="term" value="F:protein serine/threonine kinase activity"/>
    <property type="evidence" value="ECO:0007669"/>
    <property type="project" value="InterPro"/>
</dbReference>
<dbReference type="Proteomes" id="UP000683925">
    <property type="component" value="Unassembled WGS sequence"/>
</dbReference>
<dbReference type="GO" id="GO:0016020">
    <property type="term" value="C:membrane"/>
    <property type="evidence" value="ECO:0007669"/>
    <property type="project" value="TreeGrafter"/>
</dbReference>
<proteinExistence type="predicted"/>
<dbReference type="PANTHER" id="PTHR24348:SF22">
    <property type="entry name" value="NON-SPECIFIC SERINE_THREONINE PROTEIN KINASE"/>
    <property type="match status" value="1"/>
</dbReference>
<keyword evidence="7" id="KW-1185">Reference proteome</keyword>